<dbReference type="EMBL" id="CP002108">
    <property type="protein sequence ID" value="ADR24263.1"/>
    <property type="molecule type" value="Genomic_DNA"/>
</dbReference>
<dbReference type="KEGG" id="mlc:MSB_A0542"/>
<evidence type="ECO:0000313" key="4">
    <source>
        <dbReference type="Proteomes" id="UP000008712"/>
    </source>
</evidence>
<proteinExistence type="predicted"/>
<dbReference type="RefSeq" id="WP_013447832.1">
    <property type="nucleotide sequence ID" value="NC_014751.1"/>
</dbReference>
<keyword evidence="4" id="KW-1185">Reference proteome</keyword>
<accession>E4PUF0</accession>
<dbReference type="AlphaFoldDB" id="E4PUF0"/>
<reference evidence="3 4" key="2">
    <citation type="journal article" date="2012" name="J. Bacteriol.">
        <title>Complete Genome Sequences of Mycoplasma leachii Strain PG50T and the Pathogenic Mycoplasma mycoides subsp. mycoides Small Colony Biotype Strain Gladysdale.</title>
        <authorList>
            <person name="Wise K.S."/>
            <person name="Calcutt M.J."/>
            <person name="Foecking M.F."/>
            <person name="Madupu R."/>
            <person name="Deboy R.T."/>
            <person name="Roske K."/>
            <person name="Hvinden M.L."/>
            <person name="Martin T.R."/>
            <person name="Durkin A.S."/>
            <person name="Glass J.I."/>
            <person name="Methe B.A."/>
        </authorList>
    </citation>
    <scope>NUCLEOTIDE SEQUENCE [LARGE SCALE GENOMIC DNA]</scope>
    <source>
        <strain evidence="4">DSM 21131 / NCTC 10133 / N29 / PG50</strain>
    </source>
</reference>
<organism evidence="3 4">
    <name type="scientific">Mycoplasma leachii (strain DSM 21131 / NCTC 10133 / N29 / PG50)</name>
    <dbReference type="NCBI Taxonomy" id="880447"/>
    <lineage>
        <taxon>Bacteria</taxon>
        <taxon>Bacillati</taxon>
        <taxon>Mycoplasmatota</taxon>
        <taxon>Mollicutes</taxon>
        <taxon>Mycoplasmataceae</taxon>
        <taxon>Mycoplasma</taxon>
    </lineage>
</organism>
<feature type="compositionally biased region" description="Basic and acidic residues" evidence="1">
    <location>
        <begin position="30"/>
        <end position="51"/>
    </location>
</feature>
<protein>
    <submittedName>
        <fullName evidence="3">Putative lipoprotein</fullName>
    </submittedName>
</protein>
<feature type="chain" id="PRO_5005673596" evidence="2">
    <location>
        <begin position="20"/>
        <end position="67"/>
    </location>
</feature>
<dbReference type="HOGENOM" id="CLU_2807829_0_0_14"/>
<keyword evidence="3" id="KW-0449">Lipoprotein</keyword>
<evidence type="ECO:0000256" key="1">
    <source>
        <dbReference type="SAM" id="MobiDB-lite"/>
    </source>
</evidence>
<evidence type="ECO:0000313" key="3">
    <source>
        <dbReference type="EMBL" id="ADR24263.1"/>
    </source>
</evidence>
<gene>
    <name evidence="3" type="ordered locus">MSB_A0542</name>
</gene>
<name>E4PUF0_MYCLG</name>
<feature type="signal peptide" evidence="2">
    <location>
        <begin position="1"/>
        <end position="19"/>
    </location>
</feature>
<reference evidence="4" key="1">
    <citation type="submission" date="2010-07" db="EMBL/GenBank/DDBJ databases">
        <title>Genome sequence of Mycoplasma leachii PG50 MU clone A8.</title>
        <authorList>
            <person name="Wise K."/>
            <person name="Calcutt M.J."/>
            <person name="Foecking M.F."/>
            <person name="Madupu R."/>
            <person name="DeBoy R.T."/>
            <person name="Roske K."/>
            <person name="Martin T.R."/>
            <person name="Hvinden M.L."/>
            <person name="Durkin A.S."/>
            <person name="Glass J."/>
            <person name="Methe B.A."/>
        </authorList>
    </citation>
    <scope>NUCLEOTIDE SEQUENCE [LARGE SCALE GENOMIC DNA]</scope>
    <source>
        <strain evidence="4">DSM 21131 / NCTC 10133 / N29 / PG50</strain>
    </source>
</reference>
<keyword evidence="2" id="KW-0732">Signal</keyword>
<sequence length="67" mass="7569">MKKFLTVLSLSTILTTSFAVVSCKKPNNKVKVEEKNKENSKNDISDEKRESTETVPILILIKILSMD</sequence>
<dbReference type="Proteomes" id="UP000008712">
    <property type="component" value="Chromosome"/>
</dbReference>
<feature type="region of interest" description="Disordered" evidence="1">
    <location>
        <begin position="29"/>
        <end position="51"/>
    </location>
</feature>
<evidence type="ECO:0000256" key="2">
    <source>
        <dbReference type="SAM" id="SignalP"/>
    </source>
</evidence>
<dbReference type="PROSITE" id="PS51257">
    <property type="entry name" value="PROKAR_LIPOPROTEIN"/>
    <property type="match status" value="1"/>
</dbReference>